<dbReference type="Gene3D" id="3.90.550.10">
    <property type="entry name" value="Spore Coat Polysaccharide Biosynthesis Protein SpsA, Chain A"/>
    <property type="match status" value="1"/>
</dbReference>
<dbReference type="Proteomes" id="UP000000814">
    <property type="component" value="Chromosome"/>
</dbReference>
<dbReference type="PANTHER" id="PTHR22916:SF3">
    <property type="entry name" value="UDP-GLCNAC:BETAGAL BETA-1,3-N-ACETYLGLUCOSAMINYLTRANSFERASE-LIKE PROTEIN 1"/>
    <property type="match status" value="1"/>
</dbReference>
<dbReference type="STRING" id="272562.CA_C2174"/>
<gene>
    <name evidence="2" type="ordered locus">CA_C2174</name>
</gene>
<dbReference type="PANTHER" id="PTHR22916">
    <property type="entry name" value="GLYCOSYLTRANSFERASE"/>
    <property type="match status" value="1"/>
</dbReference>
<dbReference type="InterPro" id="IPR029044">
    <property type="entry name" value="Nucleotide-diphossugar_trans"/>
</dbReference>
<dbReference type="PATRIC" id="fig|272562.8.peg.2376"/>
<evidence type="ECO:0000259" key="1">
    <source>
        <dbReference type="Pfam" id="PF00535"/>
    </source>
</evidence>
<evidence type="ECO:0000313" key="2">
    <source>
        <dbReference type="EMBL" id="AAK80132.1"/>
    </source>
</evidence>
<dbReference type="OrthoDB" id="9815829at2"/>
<keyword evidence="3" id="KW-1185">Reference proteome</keyword>
<dbReference type="Gene3D" id="3.40.50.720">
    <property type="entry name" value="NAD(P)-binding Rossmann-like Domain"/>
    <property type="match status" value="1"/>
</dbReference>
<dbReference type="EMBL" id="AE001437">
    <property type="protein sequence ID" value="AAK80132.1"/>
    <property type="molecule type" value="Genomic_DNA"/>
</dbReference>
<dbReference type="InterPro" id="IPR001173">
    <property type="entry name" value="Glyco_trans_2-like"/>
</dbReference>
<accession>Q97H39</accession>
<dbReference type="CAZy" id="GT2">
    <property type="family name" value="Glycosyltransferase Family 2"/>
</dbReference>
<proteinExistence type="predicted"/>
<protein>
    <submittedName>
        <fullName evidence="2">Glycosyltransferase</fullName>
    </submittedName>
</protein>
<evidence type="ECO:0000313" key="3">
    <source>
        <dbReference type="Proteomes" id="UP000000814"/>
    </source>
</evidence>
<dbReference type="KEGG" id="cac:CA_C2174"/>
<dbReference type="SUPFAM" id="SSF53448">
    <property type="entry name" value="Nucleotide-diphospho-sugar transferases"/>
    <property type="match status" value="1"/>
</dbReference>
<dbReference type="GO" id="GO:0016758">
    <property type="term" value="F:hexosyltransferase activity"/>
    <property type="evidence" value="ECO:0007669"/>
    <property type="project" value="UniProtKB-ARBA"/>
</dbReference>
<dbReference type="AlphaFoldDB" id="Q97H39"/>
<feature type="domain" description="Glycosyltransferase 2-like" evidence="1">
    <location>
        <begin position="8"/>
        <end position="160"/>
    </location>
</feature>
<sequence>MKVYPKVSIVMPVYNSERYLAEAIESILDQTYNDFEFIIVDDGSTDESYNIISSYANKDNRIIVISREHRGLVDSLNEGINIARGKYIARMDADDISINNRIEKQFEFLELNKDVDILGTRIEAFGDIDEKQKTIYNSAFSIKFDSQNIEQVFLTSCAIPHPSVMFKKDSIVKLRGYRKEYDTAEDYDLWLRAIRNGYKIVRMDECLIKYRVHNKSKTAVEMFNPKMVEYTMKAKIDYINDTNKKDKVDYLIWGASTGGKLVKKVVESTTDKFNLIGFIDKYKEGEVDECRIYKPEDLMKLHSDYVFIATLPGKEEADEFLKNCGLKKFKEYISLV</sequence>
<name>Q97H39_CLOAB</name>
<dbReference type="PIR" id="A97168">
    <property type="entry name" value="A97168"/>
</dbReference>
<organism evidence="2 3">
    <name type="scientific">Clostridium acetobutylicum (strain ATCC 824 / DSM 792 / JCM 1419 / IAM 19013 / LMG 5710 / NBRC 13948 / NRRL B-527 / VKM B-1787 / 2291 / W)</name>
    <dbReference type="NCBI Taxonomy" id="272562"/>
    <lineage>
        <taxon>Bacteria</taxon>
        <taxon>Bacillati</taxon>
        <taxon>Bacillota</taxon>
        <taxon>Clostridia</taxon>
        <taxon>Eubacteriales</taxon>
        <taxon>Clostridiaceae</taxon>
        <taxon>Clostridium</taxon>
    </lineage>
</organism>
<dbReference type="Pfam" id="PF00535">
    <property type="entry name" value="Glycos_transf_2"/>
    <property type="match status" value="1"/>
</dbReference>
<dbReference type="eggNOG" id="COG1215">
    <property type="taxonomic scope" value="Bacteria"/>
</dbReference>
<dbReference type="RefSeq" id="WP_010965473.1">
    <property type="nucleotide sequence ID" value="NC_003030.1"/>
</dbReference>
<dbReference type="GeneID" id="44998654"/>
<dbReference type="HOGENOM" id="CLU_025996_0_5_9"/>
<dbReference type="SMR" id="Q97H39"/>
<reference evidence="2 3" key="1">
    <citation type="journal article" date="2001" name="J. Bacteriol.">
        <title>Genome sequence and comparative analysis of the solvent-producing bacterium Clostridium acetobutylicum.</title>
        <authorList>
            <person name="Nolling J."/>
            <person name="Breton G."/>
            <person name="Omelchenko M.V."/>
            <person name="Makarova K.S."/>
            <person name="Zeng Q."/>
            <person name="Gibson R."/>
            <person name="Lee H.M."/>
            <person name="Dubois J."/>
            <person name="Qiu D."/>
            <person name="Hitti J."/>
            <person name="Wolf Y.I."/>
            <person name="Tatusov R.L."/>
            <person name="Sabathe F."/>
            <person name="Doucette-Stamm L."/>
            <person name="Soucaille P."/>
            <person name="Daly M.J."/>
            <person name="Bennett G.N."/>
            <person name="Koonin E.V."/>
            <person name="Smith D.R."/>
        </authorList>
    </citation>
    <scope>NUCLEOTIDE SEQUENCE [LARGE SCALE GENOMIC DNA]</scope>
    <source>
        <strain evidence="3">ATCC 824 / DSM 792 / JCM 1419 / LMG 5710 / VKM B-1787</strain>
    </source>
</reference>